<organism evidence="1 2">
    <name type="scientific">Crotalaria pallida</name>
    <name type="common">Smooth rattlebox</name>
    <name type="synonym">Crotalaria striata</name>
    <dbReference type="NCBI Taxonomy" id="3830"/>
    <lineage>
        <taxon>Eukaryota</taxon>
        <taxon>Viridiplantae</taxon>
        <taxon>Streptophyta</taxon>
        <taxon>Embryophyta</taxon>
        <taxon>Tracheophyta</taxon>
        <taxon>Spermatophyta</taxon>
        <taxon>Magnoliopsida</taxon>
        <taxon>eudicotyledons</taxon>
        <taxon>Gunneridae</taxon>
        <taxon>Pentapetalae</taxon>
        <taxon>rosids</taxon>
        <taxon>fabids</taxon>
        <taxon>Fabales</taxon>
        <taxon>Fabaceae</taxon>
        <taxon>Papilionoideae</taxon>
        <taxon>50 kb inversion clade</taxon>
        <taxon>genistoids sensu lato</taxon>
        <taxon>core genistoids</taxon>
        <taxon>Crotalarieae</taxon>
        <taxon>Crotalaria</taxon>
    </lineage>
</organism>
<keyword evidence="2" id="KW-1185">Reference proteome</keyword>
<sequence length="96" mass="11310">MAGQISFGKTRRVHVRVFYFSLPKEICSLIPNSTFITIPDQKKTSKLCSTKGSKFNQSTERRKVAMEYVFIAYSSFRKRTEDTQKGMERYYAFRME</sequence>
<evidence type="ECO:0000313" key="1">
    <source>
        <dbReference type="EMBL" id="KAK7247192.1"/>
    </source>
</evidence>
<evidence type="ECO:0000313" key="2">
    <source>
        <dbReference type="Proteomes" id="UP001372338"/>
    </source>
</evidence>
<comment type="caution">
    <text evidence="1">The sequence shown here is derived from an EMBL/GenBank/DDBJ whole genome shotgun (WGS) entry which is preliminary data.</text>
</comment>
<dbReference type="Proteomes" id="UP001372338">
    <property type="component" value="Unassembled WGS sequence"/>
</dbReference>
<dbReference type="EMBL" id="JAYWIO010000008">
    <property type="protein sequence ID" value="KAK7247192.1"/>
    <property type="molecule type" value="Genomic_DNA"/>
</dbReference>
<dbReference type="AlphaFoldDB" id="A0AAN9EC89"/>
<accession>A0AAN9EC89</accession>
<proteinExistence type="predicted"/>
<gene>
    <name evidence="1" type="ORF">RIF29_42069</name>
</gene>
<reference evidence="1 2" key="1">
    <citation type="submission" date="2024-01" db="EMBL/GenBank/DDBJ databases">
        <title>The genomes of 5 underutilized Papilionoideae crops provide insights into root nodulation and disease resistanc.</title>
        <authorList>
            <person name="Yuan L."/>
        </authorList>
    </citation>
    <scope>NUCLEOTIDE SEQUENCE [LARGE SCALE GENOMIC DNA]</scope>
    <source>
        <strain evidence="1">ZHUSHIDOU_FW_LH</strain>
        <tissue evidence="1">Leaf</tissue>
    </source>
</reference>
<protein>
    <submittedName>
        <fullName evidence="1">Uncharacterized protein</fullName>
    </submittedName>
</protein>
<name>A0AAN9EC89_CROPI</name>